<protein>
    <recommendedName>
        <fullName evidence="4">DUF4190 domain-containing protein</fullName>
    </recommendedName>
</protein>
<evidence type="ECO:0000256" key="1">
    <source>
        <dbReference type="SAM" id="Phobius"/>
    </source>
</evidence>
<dbReference type="Proteomes" id="UP001144280">
    <property type="component" value="Unassembled WGS sequence"/>
</dbReference>
<name>A0ABQ5QNJ5_9ACTN</name>
<feature type="transmembrane region" description="Helical" evidence="1">
    <location>
        <begin position="95"/>
        <end position="121"/>
    </location>
</feature>
<proteinExistence type="predicted"/>
<keyword evidence="3" id="KW-1185">Reference proteome</keyword>
<evidence type="ECO:0008006" key="4">
    <source>
        <dbReference type="Google" id="ProtNLM"/>
    </source>
</evidence>
<keyword evidence="1" id="KW-1133">Transmembrane helix</keyword>
<keyword evidence="1" id="KW-0812">Transmembrane</keyword>
<keyword evidence="1" id="KW-0472">Membrane</keyword>
<accession>A0ABQ5QNJ5</accession>
<evidence type="ECO:0000313" key="3">
    <source>
        <dbReference type="Proteomes" id="UP001144280"/>
    </source>
</evidence>
<comment type="caution">
    <text evidence="2">The sequence shown here is derived from an EMBL/GenBank/DDBJ whole genome shotgun (WGS) entry which is preliminary data.</text>
</comment>
<sequence>MIGGGAALTLVVLTAGTAGAFALWATTWSEADPECEPVTIGDCVAPADVAPVATVGIVAIAAIGMVIGLGFILATTAIIGNTTTWQPRPLSGTSVAIGLGVAATFGSCVFATLLGCALSLAQVLPLIEL</sequence>
<feature type="transmembrane region" description="Helical" evidence="1">
    <location>
        <begin position="55"/>
        <end position="74"/>
    </location>
</feature>
<organism evidence="2 3">
    <name type="scientific">Phytohabitans aurantiacus</name>
    <dbReference type="NCBI Taxonomy" id="3016789"/>
    <lineage>
        <taxon>Bacteria</taxon>
        <taxon>Bacillati</taxon>
        <taxon>Actinomycetota</taxon>
        <taxon>Actinomycetes</taxon>
        <taxon>Micromonosporales</taxon>
        <taxon>Micromonosporaceae</taxon>
    </lineage>
</organism>
<gene>
    <name evidence="2" type="ORF">Pa4123_05960</name>
</gene>
<reference evidence="2" key="1">
    <citation type="submission" date="2022-12" db="EMBL/GenBank/DDBJ databases">
        <title>New Phytohabitans aurantiacus sp. RD004123 nov., an actinomycete isolated from soil.</title>
        <authorList>
            <person name="Triningsih D.W."/>
            <person name="Harunari E."/>
            <person name="Igarashi Y."/>
        </authorList>
    </citation>
    <scope>NUCLEOTIDE SEQUENCE</scope>
    <source>
        <strain evidence="2">RD004123</strain>
    </source>
</reference>
<dbReference type="EMBL" id="BSDI01000002">
    <property type="protein sequence ID" value="GLH95324.1"/>
    <property type="molecule type" value="Genomic_DNA"/>
</dbReference>
<evidence type="ECO:0000313" key="2">
    <source>
        <dbReference type="EMBL" id="GLH95324.1"/>
    </source>
</evidence>